<protein>
    <recommendedName>
        <fullName evidence="6">Outer membrane protein assembly factor BamD</fullName>
    </recommendedName>
</protein>
<dbReference type="HAMAP" id="MF_00922">
    <property type="entry name" value="OM_assembly_BamD"/>
    <property type="match status" value="1"/>
</dbReference>
<keyword evidence="4 6" id="KW-0998">Cell outer membrane</keyword>
<name>A0ABT0DLP6_9HYPH</name>
<keyword evidence="3" id="KW-0564">Palmitate</keyword>
<evidence type="ECO:0000256" key="5">
    <source>
        <dbReference type="ARBA" id="ARBA00023288"/>
    </source>
</evidence>
<evidence type="ECO:0000313" key="9">
    <source>
        <dbReference type="Proteomes" id="UP001202867"/>
    </source>
</evidence>
<evidence type="ECO:0000256" key="1">
    <source>
        <dbReference type="ARBA" id="ARBA00022729"/>
    </source>
</evidence>
<gene>
    <name evidence="6" type="primary">bamD</name>
    <name evidence="8" type="ORF">MWN33_08340</name>
</gene>
<dbReference type="PANTHER" id="PTHR37423">
    <property type="entry name" value="SOLUBLE LYTIC MUREIN TRANSGLYCOSYLASE-RELATED"/>
    <property type="match status" value="1"/>
</dbReference>
<dbReference type="Proteomes" id="UP001202867">
    <property type="component" value="Unassembled WGS sequence"/>
</dbReference>
<dbReference type="SUPFAM" id="SSF48452">
    <property type="entry name" value="TPR-like"/>
    <property type="match status" value="1"/>
</dbReference>
<dbReference type="PANTHER" id="PTHR37423:SF1">
    <property type="entry name" value="OUTER MEMBRANE PROTEIN ASSEMBLY FACTOR BAMD"/>
    <property type="match status" value="1"/>
</dbReference>
<evidence type="ECO:0000256" key="6">
    <source>
        <dbReference type="HAMAP-Rule" id="MF_00922"/>
    </source>
</evidence>
<keyword evidence="2 6" id="KW-0472">Membrane</keyword>
<dbReference type="InterPro" id="IPR011990">
    <property type="entry name" value="TPR-like_helical_dom_sf"/>
</dbReference>
<dbReference type="Gene3D" id="1.25.40.10">
    <property type="entry name" value="Tetratricopeptide repeat domain"/>
    <property type="match status" value="1"/>
</dbReference>
<evidence type="ECO:0000256" key="2">
    <source>
        <dbReference type="ARBA" id="ARBA00023136"/>
    </source>
</evidence>
<keyword evidence="5" id="KW-0449">Lipoprotein</keyword>
<evidence type="ECO:0000256" key="4">
    <source>
        <dbReference type="ARBA" id="ARBA00023237"/>
    </source>
</evidence>
<keyword evidence="1 6" id="KW-0732">Signal</keyword>
<feature type="domain" description="Outer membrane lipoprotein BamD-like" evidence="7">
    <location>
        <begin position="67"/>
        <end position="262"/>
    </location>
</feature>
<dbReference type="NCBIfam" id="TIGR03302">
    <property type="entry name" value="OM_YfiO"/>
    <property type="match status" value="1"/>
</dbReference>
<sequence>MRPLHLGQPTPMPAHDRAAARARAATSGGLRAGAVALRLAGLVMMGASLGGCASWFDTNKEETVFPDVPAEQRYNEGLTLMAKEEYSDAIVRFEDVDRQHPYSEWARKAILMTAYAYYLQGKYEECISAARRYQSLHPGSEDAAYAQYLIAQSYFDQIPDISRDQMRTQRAMDQLEEVVRKWPNTEYAVSAKKKLEIARDQLAGKEMMVGRYYLEQRNYAGAINRFKVVVTRYQTTRHVEEALYRLTEAYMALGVISEAQTSAAVLGYNFPDSSWYKDAYKLVQSRGVNPQMNEQSWIAKAFKGFGLG</sequence>
<keyword evidence="9" id="KW-1185">Reference proteome</keyword>
<comment type="function">
    <text evidence="6">Part of the outer membrane protein assembly complex, which is involved in assembly and insertion of beta-barrel proteins into the outer membrane.</text>
</comment>
<comment type="subcellular location">
    <subcellularLocation>
        <location evidence="6">Cell outer membrane</location>
    </subcellularLocation>
</comment>
<dbReference type="CDD" id="cd15830">
    <property type="entry name" value="BamD"/>
    <property type="match status" value="1"/>
</dbReference>
<organism evidence="8 9">
    <name type="scientific">Ancylobacter koreensis</name>
    <dbReference type="NCBI Taxonomy" id="266121"/>
    <lineage>
        <taxon>Bacteria</taxon>
        <taxon>Pseudomonadati</taxon>
        <taxon>Pseudomonadota</taxon>
        <taxon>Alphaproteobacteria</taxon>
        <taxon>Hyphomicrobiales</taxon>
        <taxon>Xanthobacteraceae</taxon>
        <taxon>Ancylobacter</taxon>
    </lineage>
</organism>
<evidence type="ECO:0000259" key="7">
    <source>
        <dbReference type="Pfam" id="PF13525"/>
    </source>
</evidence>
<reference evidence="9" key="1">
    <citation type="submission" date="2023-07" db="EMBL/GenBank/DDBJ databases">
        <title>Ancylobacter moscoviensis sp. nov., facultatively methylotrophic bacteria from activated sludge and the reclassification of Starkeya novella (Starkey 1934) Kelly et al. 2000 as Ancylobacter novellus comb. nov., Starkeya koreensis Im et al. 2006 as Ancylobacter koreensis comb.nov., Angulomicrobium tetraedrale Vasil'eva et al. 1986 as Ancylobacter tetraedralis comb. nov., Angulomicrobium amanitiforme Fritz et al. 2004 as Ancylobacter amanitiformis comb. nov. and Methylorhabdus multivorans Doronina et al. 1996 as Ancylobacter multivorans comb. nov. and emended description of the genus Ancylobacter.</title>
        <authorList>
            <person name="Doronina N."/>
            <person name="Chemodurova A."/>
            <person name="Grouzdev D."/>
            <person name="Koziaeva V."/>
            <person name="Shi W."/>
            <person name="Wu L."/>
            <person name="Kaparullina E."/>
        </authorList>
    </citation>
    <scope>NUCLEOTIDE SEQUENCE [LARGE SCALE GENOMIC DNA]</scope>
    <source>
        <strain evidence="9">Jip08</strain>
    </source>
</reference>
<dbReference type="InterPro" id="IPR017689">
    <property type="entry name" value="BamD"/>
</dbReference>
<accession>A0ABT0DLP6</accession>
<comment type="subunit">
    <text evidence="6">Part of the Bam complex.</text>
</comment>
<comment type="similarity">
    <text evidence="6">Belongs to the BamD family.</text>
</comment>
<evidence type="ECO:0000256" key="3">
    <source>
        <dbReference type="ARBA" id="ARBA00023139"/>
    </source>
</evidence>
<proteinExistence type="inferred from homology"/>
<dbReference type="Pfam" id="PF13525">
    <property type="entry name" value="YfiO"/>
    <property type="match status" value="1"/>
</dbReference>
<dbReference type="InterPro" id="IPR039565">
    <property type="entry name" value="BamD-like"/>
</dbReference>
<comment type="caution">
    <text evidence="8">The sequence shown here is derived from an EMBL/GenBank/DDBJ whole genome shotgun (WGS) entry which is preliminary data.</text>
</comment>
<evidence type="ECO:0000313" key="8">
    <source>
        <dbReference type="EMBL" id="MCK0208037.1"/>
    </source>
</evidence>
<dbReference type="EMBL" id="JALKCG010000002">
    <property type="protein sequence ID" value="MCK0208037.1"/>
    <property type="molecule type" value="Genomic_DNA"/>
</dbReference>